<comment type="caution">
    <text evidence="5">The sequence shown here is derived from an EMBL/GenBank/DDBJ whole genome shotgun (WGS) entry which is preliminary data.</text>
</comment>
<feature type="domain" description="HTH araC/xylS-type" evidence="4">
    <location>
        <begin position="204"/>
        <end position="305"/>
    </location>
</feature>
<dbReference type="Proteomes" id="UP001275440">
    <property type="component" value="Unassembled WGS sequence"/>
</dbReference>
<proteinExistence type="predicted"/>
<protein>
    <submittedName>
        <fullName evidence="5">Helix-turn-helix transcriptional regulator</fullName>
    </submittedName>
</protein>
<dbReference type="Pfam" id="PF14525">
    <property type="entry name" value="AraC_binding_2"/>
    <property type="match status" value="1"/>
</dbReference>
<keyword evidence="2" id="KW-0238">DNA-binding</keyword>
<dbReference type="PANTHER" id="PTHR46796">
    <property type="entry name" value="HTH-TYPE TRANSCRIPTIONAL ACTIVATOR RHAS-RELATED"/>
    <property type="match status" value="1"/>
</dbReference>
<dbReference type="PANTHER" id="PTHR46796:SF6">
    <property type="entry name" value="ARAC SUBFAMILY"/>
    <property type="match status" value="1"/>
</dbReference>
<evidence type="ECO:0000256" key="2">
    <source>
        <dbReference type="ARBA" id="ARBA00023125"/>
    </source>
</evidence>
<dbReference type="Gene3D" id="1.10.10.60">
    <property type="entry name" value="Homeodomain-like"/>
    <property type="match status" value="1"/>
</dbReference>
<evidence type="ECO:0000256" key="3">
    <source>
        <dbReference type="ARBA" id="ARBA00023163"/>
    </source>
</evidence>
<dbReference type="InterPro" id="IPR018060">
    <property type="entry name" value="HTH_AraC"/>
</dbReference>
<reference evidence="5 6" key="1">
    <citation type="submission" date="2019-10" db="EMBL/GenBank/DDBJ databases">
        <title>Draft Genome Assembly of Rhodococcus zopfii DSM44189.</title>
        <authorList>
            <person name="Sutton J.M."/>
            <person name="Akob D.M."/>
            <person name="Bushman T.J."/>
        </authorList>
    </citation>
    <scope>NUCLEOTIDE SEQUENCE [LARGE SCALE GENOMIC DNA]</scope>
    <source>
        <strain evidence="5 6">DSM 44189</strain>
    </source>
</reference>
<organism evidence="5 6">
    <name type="scientific">Rhodococcus zopfii</name>
    <dbReference type="NCBI Taxonomy" id="43772"/>
    <lineage>
        <taxon>Bacteria</taxon>
        <taxon>Bacillati</taxon>
        <taxon>Actinomycetota</taxon>
        <taxon>Actinomycetes</taxon>
        <taxon>Mycobacteriales</taxon>
        <taxon>Nocardiaceae</taxon>
        <taxon>Rhodococcus</taxon>
    </lineage>
</organism>
<gene>
    <name evidence="5" type="ORF">F8M49_05375</name>
</gene>
<keyword evidence="3" id="KW-0804">Transcription</keyword>
<accession>A0ABU3WLX8</accession>
<keyword evidence="1" id="KW-0805">Transcription regulation</keyword>
<evidence type="ECO:0000256" key="1">
    <source>
        <dbReference type="ARBA" id="ARBA00023015"/>
    </source>
</evidence>
<dbReference type="Pfam" id="PF12833">
    <property type="entry name" value="HTH_18"/>
    <property type="match status" value="1"/>
</dbReference>
<evidence type="ECO:0000259" key="4">
    <source>
        <dbReference type="PROSITE" id="PS01124"/>
    </source>
</evidence>
<dbReference type="SMART" id="SM00342">
    <property type="entry name" value="HTH_ARAC"/>
    <property type="match status" value="1"/>
</dbReference>
<dbReference type="EMBL" id="WBMO01000001">
    <property type="protein sequence ID" value="MDV2474999.1"/>
    <property type="molecule type" value="Genomic_DNA"/>
</dbReference>
<evidence type="ECO:0000313" key="6">
    <source>
        <dbReference type="Proteomes" id="UP001275440"/>
    </source>
</evidence>
<dbReference type="InterPro" id="IPR035418">
    <property type="entry name" value="AraC-bd_2"/>
</dbReference>
<dbReference type="PROSITE" id="PS01124">
    <property type="entry name" value="HTH_ARAC_FAMILY_2"/>
    <property type="match status" value="1"/>
</dbReference>
<name>A0ABU3WLX8_9NOCA</name>
<sequence length="312" mass="33828">MYRKIELSGRDGFDAMTPEAGNKTSLSVPDADHFRFTMEICDVGSVVVTSVSMTSHCAMAGNVEDADVVNLGLMLTGERRIDTGNEQVTVATGQMLAQVGWNRHEALDVAGSTILLMQFDRLRLLERGVRLGHDEVAFGPAQPTLSTHALHSVAHSALRWSARNDSAPTSRGVEKALVDLIVGLHHESSDTRADSLELAGGLYARAAMVLDTEFADRSLTPATLSERVQVPLRTLQRAFSLRGTTIAGHLRMRRTRHAVRLLGDPNCRHFTVAEIAVAAGFTSSAELRRALRAERGVAPGEVRPPSQHPSQP</sequence>
<evidence type="ECO:0000313" key="5">
    <source>
        <dbReference type="EMBL" id="MDV2474999.1"/>
    </source>
</evidence>
<dbReference type="RefSeq" id="WP_072811684.1">
    <property type="nucleotide sequence ID" value="NZ_JAHWLX010000387.1"/>
</dbReference>
<keyword evidence="6" id="KW-1185">Reference proteome</keyword>
<dbReference type="InterPro" id="IPR050204">
    <property type="entry name" value="AraC_XylS_family_regulators"/>
</dbReference>